<dbReference type="Proteomes" id="UP000003560">
    <property type="component" value="Unassembled WGS sequence"/>
</dbReference>
<evidence type="ECO:0000313" key="1">
    <source>
        <dbReference type="EMBL" id="EEA90360.1"/>
    </source>
</evidence>
<dbReference type="EMBL" id="ABXJ01000077">
    <property type="protein sequence ID" value="EEA90360.1"/>
    <property type="molecule type" value="Genomic_DNA"/>
</dbReference>
<dbReference type="HOGENOM" id="CLU_3308005_0_0_11"/>
<protein>
    <submittedName>
        <fullName evidence="1">Uncharacterized protein</fullName>
    </submittedName>
</protein>
<reference evidence="1 2" key="1">
    <citation type="submission" date="2008-10" db="EMBL/GenBank/DDBJ databases">
        <title>Draft genome sequence of Collinsella stercoris (DSM 13279).</title>
        <authorList>
            <person name="Sudarsanam P."/>
            <person name="Ley R."/>
            <person name="Guruge J."/>
            <person name="Turnbaugh P.J."/>
            <person name="Mahowald M."/>
            <person name="Liep D."/>
            <person name="Gordon J."/>
        </authorList>
    </citation>
    <scope>NUCLEOTIDE SEQUENCE [LARGE SCALE GENOMIC DNA]</scope>
    <source>
        <strain evidence="1 2">DSM 13279</strain>
    </source>
</reference>
<proteinExistence type="predicted"/>
<keyword evidence="2" id="KW-1185">Reference proteome</keyword>
<accession>B6GBK7</accession>
<comment type="caution">
    <text evidence="1">The sequence shown here is derived from an EMBL/GenBank/DDBJ whole genome shotgun (WGS) entry which is preliminary data.</text>
</comment>
<name>B6GBK7_9ACTN</name>
<reference evidence="1 2" key="2">
    <citation type="submission" date="2008-10" db="EMBL/GenBank/DDBJ databases">
        <authorList>
            <person name="Fulton L."/>
            <person name="Clifton S."/>
            <person name="Fulton B."/>
            <person name="Xu J."/>
            <person name="Minx P."/>
            <person name="Pepin K.H."/>
            <person name="Johnson M."/>
            <person name="Thiruvilangam P."/>
            <person name="Bhonagiri V."/>
            <person name="Nash W.E."/>
            <person name="Mardis E.R."/>
            <person name="Wilson R.K."/>
        </authorList>
    </citation>
    <scope>NUCLEOTIDE SEQUENCE [LARGE SCALE GENOMIC DNA]</scope>
    <source>
        <strain evidence="1 2">DSM 13279</strain>
    </source>
</reference>
<evidence type="ECO:0000313" key="2">
    <source>
        <dbReference type="Proteomes" id="UP000003560"/>
    </source>
</evidence>
<organism evidence="1 2">
    <name type="scientific">Collinsella stercoris DSM 13279</name>
    <dbReference type="NCBI Taxonomy" id="445975"/>
    <lineage>
        <taxon>Bacteria</taxon>
        <taxon>Bacillati</taxon>
        <taxon>Actinomycetota</taxon>
        <taxon>Coriobacteriia</taxon>
        <taxon>Coriobacteriales</taxon>
        <taxon>Coriobacteriaceae</taxon>
        <taxon>Collinsella</taxon>
    </lineage>
</organism>
<sequence>MRALSSRRERARKGIRYRRGLKAQVALAEIYHIRALRQY</sequence>
<dbReference type="AlphaFoldDB" id="B6GBK7"/>
<gene>
    <name evidence="1" type="ORF">COLSTE_01467</name>
</gene>